<gene>
    <name evidence="1" type="ORF">AS888_01020</name>
</gene>
<sequence>MRYLEPIVFINGKVKYPITLDPGVWIFDDRKVEIDTYFHADRAEVNELEEYTINASKHWQKEIQEGATMPPTLKTERKFEKQRLMEGTFGIPFEPFLKNAEPENGVTEVMVTTADKEFTFPLETALQFFLGFSKDGKPLKVTEGGPMEIYFGDASNLEDPIKNVRSFTIK</sequence>
<organism evidence="1 2">
    <name type="scientific">Peribacillus simplex</name>
    <dbReference type="NCBI Taxonomy" id="1478"/>
    <lineage>
        <taxon>Bacteria</taxon>
        <taxon>Bacillati</taxon>
        <taxon>Bacillota</taxon>
        <taxon>Bacilli</taxon>
        <taxon>Bacillales</taxon>
        <taxon>Bacillaceae</taxon>
        <taxon>Peribacillus</taxon>
    </lineage>
</organism>
<dbReference type="AlphaFoldDB" id="A0A109MSY6"/>
<dbReference type="EMBL" id="LNNH01000051">
    <property type="protein sequence ID" value="KWW11589.1"/>
    <property type="molecule type" value="Genomic_DNA"/>
</dbReference>
<name>A0A109MSY6_9BACI</name>
<evidence type="ECO:0000313" key="1">
    <source>
        <dbReference type="EMBL" id="KWW11589.1"/>
    </source>
</evidence>
<reference evidence="1 2" key="1">
    <citation type="submission" date="2015-11" db="EMBL/GenBank/DDBJ databases">
        <title>Genome Sequence of Bacillus simplex strain VanAntwerpen2.</title>
        <authorList>
            <person name="Couger M.B."/>
        </authorList>
    </citation>
    <scope>NUCLEOTIDE SEQUENCE [LARGE SCALE GENOMIC DNA]</scope>
    <source>
        <strain evidence="1 2">VanAntwerpen02</strain>
    </source>
</reference>
<evidence type="ECO:0000313" key="2">
    <source>
        <dbReference type="Proteomes" id="UP000064189"/>
    </source>
</evidence>
<accession>A0A109MSY6</accession>
<protein>
    <recommendedName>
        <fullName evidence="3">Peptidyl-prolyl cis-trans isomerase</fullName>
    </recommendedName>
</protein>
<keyword evidence="2" id="KW-1185">Reference proteome</keyword>
<dbReference type="SUPFAM" id="SSF56524">
    <property type="entry name" value="Oxidoreductase molybdopterin-binding domain"/>
    <property type="match status" value="1"/>
</dbReference>
<dbReference type="Proteomes" id="UP000064189">
    <property type="component" value="Unassembled WGS sequence"/>
</dbReference>
<comment type="caution">
    <text evidence="1">The sequence shown here is derived from an EMBL/GenBank/DDBJ whole genome shotgun (WGS) entry which is preliminary data.</text>
</comment>
<dbReference type="InterPro" id="IPR036374">
    <property type="entry name" value="OxRdtase_Mopterin-bd_sf"/>
</dbReference>
<evidence type="ECO:0008006" key="3">
    <source>
        <dbReference type="Google" id="ProtNLM"/>
    </source>
</evidence>
<proteinExistence type="predicted"/>